<dbReference type="InterPro" id="IPR002372">
    <property type="entry name" value="PQQ_rpt_dom"/>
</dbReference>
<evidence type="ECO:0000256" key="2">
    <source>
        <dbReference type="ARBA" id="ARBA00008156"/>
    </source>
</evidence>
<dbReference type="Pfam" id="PF01011">
    <property type="entry name" value="PQQ"/>
    <property type="match status" value="1"/>
</dbReference>
<accession>Q01VM2</accession>
<dbReference type="eggNOG" id="COG4993">
    <property type="taxonomic scope" value="Bacteria"/>
</dbReference>
<feature type="chain" id="PRO_5004163505" evidence="4">
    <location>
        <begin position="23"/>
        <end position="564"/>
    </location>
</feature>
<keyword evidence="3" id="KW-0560">Oxidoreductase</keyword>
<dbReference type="NCBIfam" id="TIGR04528">
    <property type="entry name" value="acido_non_PQQ"/>
    <property type="match status" value="1"/>
</dbReference>
<comment type="similarity">
    <text evidence="2">Belongs to the bacterial PQQ dehydrogenase family.</text>
</comment>
<dbReference type="InterPro" id="IPR030939">
    <property type="entry name" value="Acido_non_PQQ"/>
</dbReference>
<feature type="domain" description="Pyrrolo-quinoline quinone repeat" evidence="5">
    <location>
        <begin position="38"/>
        <end position="376"/>
    </location>
</feature>
<evidence type="ECO:0000256" key="4">
    <source>
        <dbReference type="SAM" id="SignalP"/>
    </source>
</evidence>
<reference evidence="7" key="1">
    <citation type="submission" date="2006-10" db="EMBL/GenBank/DDBJ databases">
        <title>Complete sequence of Solibacter usitatus Ellin6076.</title>
        <authorList>
            <consortium name="US DOE Joint Genome Institute"/>
            <person name="Copeland A."/>
            <person name="Lucas S."/>
            <person name="Lapidus A."/>
            <person name="Barry K."/>
            <person name="Detter J.C."/>
            <person name="Glavina del Rio T."/>
            <person name="Hammon N."/>
            <person name="Israni S."/>
            <person name="Dalin E."/>
            <person name="Tice H."/>
            <person name="Pitluck S."/>
            <person name="Thompson L.S."/>
            <person name="Brettin T."/>
            <person name="Bruce D."/>
            <person name="Han C."/>
            <person name="Tapia R."/>
            <person name="Gilna P."/>
            <person name="Schmutz J."/>
            <person name="Larimer F."/>
            <person name="Land M."/>
            <person name="Hauser L."/>
            <person name="Kyrpides N."/>
            <person name="Mikhailova N."/>
            <person name="Janssen P.H."/>
            <person name="Kuske C.R."/>
            <person name="Richardson P."/>
        </authorList>
    </citation>
    <scope>NUCLEOTIDE SEQUENCE</scope>
    <source>
        <strain evidence="7">Ellin6076</strain>
    </source>
</reference>
<dbReference type="Pfam" id="PF13360">
    <property type="entry name" value="PQQ_2"/>
    <property type="match status" value="1"/>
</dbReference>
<name>Q01VM2_SOLUE</name>
<keyword evidence="4" id="KW-0732">Signal</keyword>
<dbReference type="InterPro" id="IPR011047">
    <property type="entry name" value="Quinoprotein_ADH-like_sf"/>
</dbReference>
<evidence type="ECO:0000256" key="1">
    <source>
        <dbReference type="ARBA" id="ARBA00001931"/>
    </source>
</evidence>
<dbReference type="EMBL" id="CP000473">
    <property type="protein sequence ID" value="ABJ86293.1"/>
    <property type="molecule type" value="Genomic_DNA"/>
</dbReference>
<dbReference type="HOGENOM" id="CLU_018478_0_2_0"/>
<feature type="signal peptide" evidence="4">
    <location>
        <begin position="1"/>
        <end position="22"/>
    </location>
</feature>
<organism evidence="7">
    <name type="scientific">Solibacter usitatus (strain Ellin6076)</name>
    <dbReference type="NCBI Taxonomy" id="234267"/>
    <lineage>
        <taxon>Bacteria</taxon>
        <taxon>Pseudomonadati</taxon>
        <taxon>Acidobacteriota</taxon>
        <taxon>Terriglobia</taxon>
        <taxon>Bryobacterales</taxon>
        <taxon>Solibacteraceae</taxon>
        <taxon>Candidatus Solibacter</taxon>
    </lineage>
</organism>
<dbReference type="SUPFAM" id="SSF50998">
    <property type="entry name" value="Quinoprotein alcohol dehydrogenase-like"/>
    <property type="match status" value="1"/>
</dbReference>
<dbReference type="AlphaFoldDB" id="Q01VM2"/>
<sequence precursor="true">MMTAKKLFLTGSLCLLPVLATAQGLDPAAILKPLEQNWPTYSGDYSGMRYSRLTQVNQSNVRNLTLAWTSRFTAGAPAAGGFGGRGGGFAAPTIIGGEGTGDTGGGGFGGGVNIRASVLAVDGTLYFSTPDNAWAVDARDGHTLWHYFWKTKGGTHIGNRGLGMWHENLYMETPDDYLVCLDAKTGKEKWHVEIANFNLQYFSTMAPIVVGNHILVGTGDDLDEPGFLQSRDPETGALQWKWYSVPMKKGDPGMETWGDVDTASHGGGNVWIPGSYDPENHLYIFGTGNPSPAYTNPPGRNGDNLYTCAIVALNVDTGKLVWYYQTSPHDTHDSDSTETPILVDGEFQGKPRKMVLHASRNGYYFTLDRLTGERLVTSKFSDTVNWAKGLDEKGRPMRDPAKDSTVAGSLVSPNNGGAANWPPPAYSPDTGLFYVPTNDAYAMYYLTETDPRGAMGLGGKDEAGIASMGAYLTAIDYKTGKIAWRHRYPGNNGNIGNGILTTAGKLLFAGDLGGNLVAYDPANGKILWHTRLGQVSNAPQTYMLDGHQYILVAGGDALYAFTLY</sequence>
<dbReference type="InterPro" id="IPR018391">
    <property type="entry name" value="PQQ_b-propeller_rpt"/>
</dbReference>
<dbReference type="GO" id="GO:0016491">
    <property type="term" value="F:oxidoreductase activity"/>
    <property type="evidence" value="ECO:0007669"/>
    <property type="project" value="UniProtKB-KW"/>
</dbReference>
<comment type="cofactor">
    <cofactor evidence="1">
        <name>pyrroloquinoline quinone</name>
        <dbReference type="ChEBI" id="CHEBI:58442"/>
    </cofactor>
</comment>
<dbReference type="KEGG" id="sus:Acid_5344"/>
<dbReference type="Gene3D" id="2.140.10.10">
    <property type="entry name" value="Quinoprotein alcohol dehydrogenase-like superfamily"/>
    <property type="match status" value="1"/>
</dbReference>
<evidence type="ECO:0000259" key="6">
    <source>
        <dbReference type="Pfam" id="PF13360"/>
    </source>
</evidence>
<dbReference type="SMART" id="SM00564">
    <property type="entry name" value="PQQ"/>
    <property type="match status" value="6"/>
</dbReference>
<evidence type="ECO:0000259" key="5">
    <source>
        <dbReference type="Pfam" id="PF01011"/>
    </source>
</evidence>
<dbReference type="InParanoid" id="Q01VM2"/>
<gene>
    <name evidence="7" type="ordered locus">Acid_5344</name>
</gene>
<feature type="domain" description="Pyrrolo-quinoline quinone repeat" evidence="6">
    <location>
        <begin position="471"/>
        <end position="561"/>
    </location>
</feature>
<evidence type="ECO:0000313" key="7">
    <source>
        <dbReference type="EMBL" id="ABJ86293.1"/>
    </source>
</evidence>
<proteinExistence type="inferred from homology"/>
<protein>
    <submittedName>
        <fullName evidence="7">Pyrrolo-quinoline quinone</fullName>
    </submittedName>
</protein>
<dbReference type="STRING" id="234267.Acid_5344"/>
<evidence type="ECO:0000256" key="3">
    <source>
        <dbReference type="ARBA" id="ARBA00023002"/>
    </source>
</evidence>
<dbReference type="PANTHER" id="PTHR32303">
    <property type="entry name" value="QUINOPROTEIN ALCOHOL DEHYDROGENASE (CYTOCHROME C)"/>
    <property type="match status" value="1"/>
</dbReference>